<name>A0A0P1B2T0_PLAHL</name>
<dbReference type="EMBL" id="CCYD01002939">
    <property type="protein sequence ID" value="CEG48359.1"/>
    <property type="molecule type" value="Genomic_DNA"/>
</dbReference>
<keyword evidence="2" id="KW-1185">Reference proteome</keyword>
<protein>
    <submittedName>
        <fullName evidence="1">Uncharacterized protein</fullName>
    </submittedName>
</protein>
<sequence>MYQVMVHGVGGAYIQDDVCQRRFPDGPWDMLMNTHLGNVIIQLPLSDLQTGEHTRWQNSFLAGKNAIKIISENCCQDLKHPDDIALILYA</sequence>
<accession>A0A0P1B2T0</accession>
<dbReference type="Proteomes" id="UP000054928">
    <property type="component" value="Unassembled WGS sequence"/>
</dbReference>
<dbReference type="GeneID" id="36401240"/>
<dbReference type="RefSeq" id="XP_024584728.1">
    <property type="nucleotide sequence ID" value="XM_024719428.1"/>
</dbReference>
<reference evidence="2" key="1">
    <citation type="submission" date="2014-09" db="EMBL/GenBank/DDBJ databases">
        <authorList>
            <person name="Sharma Rahul"/>
            <person name="Thines Marco"/>
        </authorList>
    </citation>
    <scope>NUCLEOTIDE SEQUENCE [LARGE SCALE GENOMIC DNA]</scope>
</reference>
<organism evidence="1 2">
    <name type="scientific">Plasmopara halstedii</name>
    <name type="common">Downy mildew of sunflower</name>
    <dbReference type="NCBI Taxonomy" id="4781"/>
    <lineage>
        <taxon>Eukaryota</taxon>
        <taxon>Sar</taxon>
        <taxon>Stramenopiles</taxon>
        <taxon>Oomycota</taxon>
        <taxon>Peronosporomycetes</taxon>
        <taxon>Peronosporales</taxon>
        <taxon>Peronosporaceae</taxon>
        <taxon>Plasmopara</taxon>
    </lineage>
</organism>
<evidence type="ECO:0000313" key="2">
    <source>
        <dbReference type="Proteomes" id="UP000054928"/>
    </source>
</evidence>
<proteinExistence type="predicted"/>
<evidence type="ECO:0000313" key="1">
    <source>
        <dbReference type="EMBL" id="CEG48359.1"/>
    </source>
</evidence>
<dbReference type="AlphaFoldDB" id="A0A0P1B2T0"/>